<evidence type="ECO:0000256" key="10">
    <source>
        <dbReference type="RuleBase" id="RU000688"/>
    </source>
</evidence>
<keyword evidence="14" id="KW-1185">Reference proteome</keyword>
<reference evidence="13" key="2">
    <citation type="submission" date="2025-09" db="UniProtKB">
        <authorList>
            <consortium name="Ensembl"/>
        </authorList>
    </citation>
    <scope>IDENTIFICATION</scope>
</reference>
<dbReference type="PRINTS" id="PR00245">
    <property type="entry name" value="OLFACTORYR"/>
</dbReference>
<dbReference type="PRINTS" id="PR00237">
    <property type="entry name" value="GPCRRHODOPSN"/>
</dbReference>
<reference evidence="13" key="1">
    <citation type="submission" date="2025-08" db="UniProtKB">
        <authorList>
            <consortium name="Ensembl"/>
        </authorList>
    </citation>
    <scope>IDENTIFICATION</scope>
</reference>
<sequence>MESRNRSTVTEFILLGFTSDHNLQVLIFSIFLIYMVILVANTLLILAVIFDHHLHNPMYFFLVNLSIINIGNPSVIVPKMLVDFLSGNKGILFAPCVTQAFFNLIMGGIEFILLLFMAYDRYVAICKPLRYSTMMSTSACVWMITLTWILITITSSVNISILFSLSFCGPNFINHFFCLYTSLAHLSCSDTSIVNMLMLIESVFLMLIPLLLIILSYYAIIASIMRIQSGRYKAFSSCSSHLAVVTLFYGFALIMIMRPHDSVEDYKDKIISIFYVIIIPMLNPLIYSLRNKDVHRAMRRLGRLLSQ</sequence>
<feature type="transmembrane region" description="Helical" evidence="11">
    <location>
        <begin position="57"/>
        <end position="77"/>
    </location>
</feature>
<feature type="transmembrane region" description="Helical" evidence="11">
    <location>
        <begin position="140"/>
        <end position="173"/>
    </location>
</feature>
<evidence type="ECO:0000313" key="14">
    <source>
        <dbReference type="Proteomes" id="UP000694569"/>
    </source>
</evidence>
<dbReference type="InterPro" id="IPR000725">
    <property type="entry name" value="Olfact_rcpt"/>
</dbReference>
<dbReference type="FunFam" id="1.20.1070.10:FF:000008">
    <property type="entry name" value="Olfactory receptor"/>
    <property type="match status" value="1"/>
</dbReference>
<proteinExistence type="inferred from homology"/>
<keyword evidence="6 10" id="KW-0297">G-protein coupled receptor</keyword>
<evidence type="ECO:0000256" key="4">
    <source>
        <dbReference type="ARBA" id="ARBA00022725"/>
    </source>
</evidence>
<evidence type="ECO:0000256" key="1">
    <source>
        <dbReference type="ARBA" id="ARBA00004651"/>
    </source>
</evidence>
<dbReference type="Pfam" id="PF13853">
    <property type="entry name" value="7tm_4"/>
    <property type="match status" value="1"/>
</dbReference>
<protein>
    <recommendedName>
        <fullName evidence="11">Olfactory receptor</fullName>
    </recommendedName>
</protein>
<evidence type="ECO:0000256" key="3">
    <source>
        <dbReference type="ARBA" id="ARBA00022692"/>
    </source>
</evidence>
<keyword evidence="4 11" id="KW-0552">Olfaction</keyword>
<dbReference type="GO" id="GO:0004930">
    <property type="term" value="F:G protein-coupled receptor activity"/>
    <property type="evidence" value="ECO:0007669"/>
    <property type="project" value="UniProtKB-KW"/>
</dbReference>
<evidence type="ECO:0000256" key="9">
    <source>
        <dbReference type="ARBA" id="ARBA00023224"/>
    </source>
</evidence>
<evidence type="ECO:0000256" key="6">
    <source>
        <dbReference type="ARBA" id="ARBA00023040"/>
    </source>
</evidence>
<accession>A0A8C5M6I1</accession>
<evidence type="ECO:0000256" key="11">
    <source>
        <dbReference type="RuleBase" id="RU363047"/>
    </source>
</evidence>
<dbReference type="PANTHER" id="PTHR26452">
    <property type="entry name" value="OLFACTORY RECEPTOR"/>
    <property type="match status" value="1"/>
</dbReference>
<organism evidence="13 14">
    <name type="scientific">Leptobrachium leishanense</name>
    <name type="common">Leishan spiny toad</name>
    <dbReference type="NCBI Taxonomy" id="445787"/>
    <lineage>
        <taxon>Eukaryota</taxon>
        <taxon>Metazoa</taxon>
        <taxon>Chordata</taxon>
        <taxon>Craniata</taxon>
        <taxon>Vertebrata</taxon>
        <taxon>Euteleostomi</taxon>
        <taxon>Amphibia</taxon>
        <taxon>Batrachia</taxon>
        <taxon>Anura</taxon>
        <taxon>Pelobatoidea</taxon>
        <taxon>Megophryidae</taxon>
        <taxon>Leptobrachium</taxon>
    </lineage>
</organism>
<dbReference type="GO" id="GO:0005886">
    <property type="term" value="C:plasma membrane"/>
    <property type="evidence" value="ECO:0007669"/>
    <property type="project" value="UniProtKB-SubCell"/>
</dbReference>
<keyword evidence="11" id="KW-0716">Sensory transduction</keyword>
<dbReference type="CDD" id="cd13954">
    <property type="entry name" value="7tmA_OR"/>
    <property type="match status" value="1"/>
</dbReference>
<evidence type="ECO:0000313" key="13">
    <source>
        <dbReference type="Ensembl" id="ENSLLEP00000009396.1"/>
    </source>
</evidence>
<dbReference type="Proteomes" id="UP000694569">
    <property type="component" value="Unplaced"/>
</dbReference>
<dbReference type="InterPro" id="IPR000276">
    <property type="entry name" value="GPCR_Rhodpsn"/>
</dbReference>
<feature type="transmembrane region" description="Helical" evidence="11">
    <location>
        <begin position="270"/>
        <end position="289"/>
    </location>
</feature>
<keyword evidence="7 11" id="KW-0472">Membrane</keyword>
<evidence type="ECO:0000256" key="8">
    <source>
        <dbReference type="ARBA" id="ARBA00023170"/>
    </source>
</evidence>
<dbReference type="GO" id="GO:0004984">
    <property type="term" value="F:olfactory receptor activity"/>
    <property type="evidence" value="ECO:0007669"/>
    <property type="project" value="InterPro"/>
</dbReference>
<feature type="transmembrane region" description="Helical" evidence="11">
    <location>
        <begin position="97"/>
        <end position="119"/>
    </location>
</feature>
<evidence type="ECO:0000256" key="7">
    <source>
        <dbReference type="ARBA" id="ARBA00023136"/>
    </source>
</evidence>
<dbReference type="InterPro" id="IPR017452">
    <property type="entry name" value="GPCR_Rhodpsn_7TM"/>
</dbReference>
<keyword evidence="9 10" id="KW-0807">Transducer</keyword>
<evidence type="ECO:0000256" key="2">
    <source>
        <dbReference type="ARBA" id="ARBA00022475"/>
    </source>
</evidence>
<evidence type="ECO:0000259" key="12">
    <source>
        <dbReference type="PROSITE" id="PS50262"/>
    </source>
</evidence>
<dbReference type="AlphaFoldDB" id="A0A8C5M6I1"/>
<dbReference type="Ensembl" id="ENSLLET00000009755.1">
    <property type="protein sequence ID" value="ENSLLEP00000009396.1"/>
    <property type="gene ID" value="ENSLLEG00000005992.1"/>
</dbReference>
<dbReference type="GeneTree" id="ENSGT01150000286948"/>
<keyword evidence="2 11" id="KW-1003">Cell membrane</keyword>
<dbReference type="PROSITE" id="PS00237">
    <property type="entry name" value="G_PROTEIN_RECEP_F1_1"/>
    <property type="match status" value="1"/>
</dbReference>
<keyword evidence="8 10" id="KW-0675">Receptor</keyword>
<feature type="transmembrane region" description="Helical" evidence="11">
    <location>
        <begin position="25"/>
        <end position="50"/>
    </location>
</feature>
<dbReference type="OrthoDB" id="5967898at2759"/>
<comment type="similarity">
    <text evidence="10">Belongs to the G-protein coupled receptor 1 family.</text>
</comment>
<dbReference type="SUPFAM" id="SSF81321">
    <property type="entry name" value="Family A G protein-coupled receptor-like"/>
    <property type="match status" value="1"/>
</dbReference>
<evidence type="ECO:0000256" key="5">
    <source>
        <dbReference type="ARBA" id="ARBA00022989"/>
    </source>
</evidence>
<feature type="transmembrane region" description="Helical" evidence="11">
    <location>
        <begin position="241"/>
        <end position="258"/>
    </location>
</feature>
<comment type="subcellular location">
    <subcellularLocation>
        <location evidence="1 11">Cell membrane</location>
        <topology evidence="1 11">Multi-pass membrane protein</topology>
    </subcellularLocation>
</comment>
<dbReference type="InterPro" id="IPR050516">
    <property type="entry name" value="Olfactory_GPCR"/>
</dbReference>
<keyword evidence="3 10" id="KW-0812">Transmembrane</keyword>
<keyword evidence="5 11" id="KW-1133">Transmembrane helix</keyword>
<dbReference type="PROSITE" id="PS50262">
    <property type="entry name" value="G_PROTEIN_RECEP_F1_2"/>
    <property type="match status" value="1"/>
</dbReference>
<feature type="transmembrane region" description="Helical" evidence="11">
    <location>
        <begin position="193"/>
        <end position="220"/>
    </location>
</feature>
<name>A0A8C5M6I1_9ANUR</name>
<feature type="domain" description="G-protein coupled receptors family 1 profile" evidence="12">
    <location>
        <begin position="40"/>
        <end position="287"/>
    </location>
</feature>
<dbReference type="Gene3D" id="1.20.1070.10">
    <property type="entry name" value="Rhodopsin 7-helix transmembrane proteins"/>
    <property type="match status" value="1"/>
</dbReference>